<keyword evidence="3 4" id="KW-0862">Zinc</keyword>
<dbReference type="GO" id="GO:0016151">
    <property type="term" value="F:nickel cation binding"/>
    <property type="evidence" value="ECO:0007669"/>
    <property type="project" value="UniProtKB-UniRule"/>
</dbReference>
<comment type="function">
    <text evidence="4">Involved in the maturation of [NiFe] hydrogenases. Required for nickel insertion into the metal center of the hydrogenase.</text>
</comment>
<feature type="binding site" evidence="4">
    <location>
        <position position="2"/>
    </location>
    <ligand>
        <name>Ni(2+)</name>
        <dbReference type="ChEBI" id="CHEBI:49786"/>
    </ligand>
</feature>
<dbReference type="HOGENOM" id="CLU_126929_2_0_2"/>
<evidence type="ECO:0000313" key="5">
    <source>
        <dbReference type="EMBL" id="ADM28692.1"/>
    </source>
</evidence>
<feature type="binding site" evidence="4">
    <location>
        <position position="77"/>
    </location>
    <ligand>
        <name>Zn(2+)</name>
        <dbReference type="ChEBI" id="CHEBI:29105"/>
    </ligand>
</feature>
<name>E0ST31_IGNAA</name>
<evidence type="ECO:0000256" key="4">
    <source>
        <dbReference type="HAMAP-Rule" id="MF_00213"/>
    </source>
</evidence>
<dbReference type="STRING" id="583356.Igag_1899"/>
<comment type="similarity">
    <text evidence="4">Belongs to the HypA/HybF family.</text>
</comment>
<sequence length="138" mass="16094">MHEWALAEAIVKSIEQRAEELKTNSINYVEIIIGELQQIDEEILSFALNELLKSLREERNIIVKELKFSREEAVFKCNVCGYIWKLSDYAIDEEYKESIHFIPEIIFTIHQCPKCGSSDFDIVRGRGIGIRFENNARI</sequence>
<organism evidence="5 6">
    <name type="scientific">Ignisphaera aggregans (strain DSM 17230 / JCM 13409 / AQ1.S1)</name>
    <dbReference type="NCBI Taxonomy" id="583356"/>
    <lineage>
        <taxon>Archaea</taxon>
        <taxon>Thermoproteota</taxon>
        <taxon>Thermoprotei</taxon>
        <taxon>Desulfurococcales</taxon>
        <taxon>Desulfurococcaceae</taxon>
        <taxon>Ignisphaera</taxon>
    </lineage>
</organism>
<dbReference type="Proteomes" id="UP000001304">
    <property type="component" value="Chromosome"/>
</dbReference>
<feature type="binding site" evidence="4">
    <location>
        <position position="80"/>
    </location>
    <ligand>
        <name>Zn(2+)</name>
        <dbReference type="ChEBI" id="CHEBI:29105"/>
    </ligand>
</feature>
<dbReference type="PIRSF" id="PIRSF004761">
    <property type="entry name" value="Hydrgn_mat_HypA"/>
    <property type="match status" value="1"/>
</dbReference>
<dbReference type="PANTHER" id="PTHR34535">
    <property type="entry name" value="HYDROGENASE MATURATION FACTOR HYPA"/>
    <property type="match status" value="1"/>
</dbReference>
<protein>
    <recommendedName>
        <fullName evidence="4">Hydrogenase maturation factor HypA</fullName>
    </recommendedName>
</protein>
<keyword evidence="6" id="KW-1185">Reference proteome</keyword>
<evidence type="ECO:0000256" key="1">
    <source>
        <dbReference type="ARBA" id="ARBA00022596"/>
    </source>
</evidence>
<dbReference type="Pfam" id="PF01155">
    <property type="entry name" value="HypA"/>
    <property type="match status" value="1"/>
</dbReference>
<feature type="binding site" evidence="4">
    <location>
        <position position="115"/>
    </location>
    <ligand>
        <name>Zn(2+)</name>
        <dbReference type="ChEBI" id="CHEBI:29105"/>
    </ligand>
</feature>
<dbReference type="NCBIfam" id="NF003008">
    <property type="entry name" value="PRK03824.1"/>
    <property type="match status" value="1"/>
</dbReference>
<evidence type="ECO:0000313" key="6">
    <source>
        <dbReference type="Proteomes" id="UP000001304"/>
    </source>
</evidence>
<feature type="binding site" evidence="4">
    <location>
        <position position="112"/>
    </location>
    <ligand>
        <name>Zn(2+)</name>
        <dbReference type="ChEBI" id="CHEBI:29105"/>
    </ligand>
</feature>
<dbReference type="GO" id="GO:0008270">
    <property type="term" value="F:zinc ion binding"/>
    <property type="evidence" value="ECO:0007669"/>
    <property type="project" value="UniProtKB-UniRule"/>
</dbReference>
<dbReference type="BioCyc" id="IAGG583356:GHAH-1888-MONOMER"/>
<dbReference type="Gene3D" id="3.30.2320.80">
    <property type="match status" value="1"/>
</dbReference>
<dbReference type="GO" id="GO:0051604">
    <property type="term" value="P:protein maturation"/>
    <property type="evidence" value="ECO:0007669"/>
    <property type="project" value="InterPro"/>
</dbReference>
<reference evidence="5 6" key="1">
    <citation type="journal article" date="2010" name="Stand. Genomic Sci.">
        <title>Complete genome sequence of Ignisphaera aggregans type strain (AQ1.S1).</title>
        <authorList>
            <person name="Goker M."/>
            <person name="Held B."/>
            <person name="Lapidus A."/>
            <person name="Nolan M."/>
            <person name="Spring S."/>
            <person name="Yasawong M."/>
            <person name="Lucas S."/>
            <person name="Glavina Del Rio T."/>
            <person name="Tice H."/>
            <person name="Cheng J.F."/>
            <person name="Goodwin L."/>
            <person name="Tapia R."/>
            <person name="Pitluck S."/>
            <person name="Liolios K."/>
            <person name="Ivanova N."/>
            <person name="Mavromatis K."/>
            <person name="Mikhailova N."/>
            <person name="Pati A."/>
            <person name="Chen A."/>
            <person name="Palaniappan K."/>
            <person name="Brambilla E."/>
            <person name="Land M."/>
            <person name="Hauser L."/>
            <person name="Chang Y.J."/>
            <person name="Jeffries C.D."/>
            <person name="Brettin T."/>
            <person name="Detter J.C."/>
            <person name="Han C."/>
            <person name="Rohde M."/>
            <person name="Sikorski J."/>
            <person name="Woyke T."/>
            <person name="Bristow J."/>
            <person name="Eisen J.A."/>
            <person name="Markowitz V."/>
            <person name="Hugenholtz P."/>
            <person name="Kyrpides N.C."/>
            <person name="Klenk H.P."/>
        </authorList>
    </citation>
    <scope>NUCLEOTIDE SEQUENCE [LARGE SCALE GENOMIC DNA]</scope>
    <source>
        <strain evidence="6">DSM 17230 / JCM 13409 / AQ1.S1</strain>
    </source>
</reference>
<keyword evidence="1 4" id="KW-0533">Nickel</keyword>
<dbReference type="PANTHER" id="PTHR34535:SF3">
    <property type="entry name" value="HYDROGENASE MATURATION FACTOR HYPA"/>
    <property type="match status" value="1"/>
</dbReference>
<evidence type="ECO:0000256" key="2">
    <source>
        <dbReference type="ARBA" id="ARBA00022723"/>
    </source>
</evidence>
<proteinExistence type="inferred from homology"/>
<evidence type="ECO:0000256" key="3">
    <source>
        <dbReference type="ARBA" id="ARBA00022833"/>
    </source>
</evidence>
<keyword evidence="2 4" id="KW-0479">Metal-binding</keyword>
<accession>E0ST31</accession>
<dbReference type="AlphaFoldDB" id="E0ST31"/>
<dbReference type="KEGG" id="iag:Igag_1899"/>
<dbReference type="InterPro" id="IPR000688">
    <property type="entry name" value="HypA/HybF"/>
</dbReference>
<gene>
    <name evidence="4" type="primary">hypA</name>
    <name evidence="5" type="ordered locus">Igag_1899</name>
</gene>
<dbReference type="EMBL" id="CP002098">
    <property type="protein sequence ID" value="ADM28692.1"/>
    <property type="molecule type" value="Genomic_DNA"/>
</dbReference>
<dbReference type="HAMAP" id="MF_00213">
    <property type="entry name" value="HypA_HybF"/>
    <property type="match status" value="1"/>
</dbReference>